<evidence type="ECO:0000313" key="7">
    <source>
        <dbReference type="EMBL" id="CAG9325339.1"/>
    </source>
</evidence>
<dbReference type="PANTHER" id="PTHR22852">
    <property type="entry name" value="LETHAL 2 DENTICLELESS PROTEIN RETINOIC ACID-REGULATED NUCLEAR MATRIX-ASSOCIATED PROTEIN"/>
    <property type="match status" value="1"/>
</dbReference>
<dbReference type="InterPro" id="IPR051865">
    <property type="entry name" value="WD-repeat_CDT2_adapter"/>
</dbReference>
<evidence type="ECO:0000256" key="3">
    <source>
        <dbReference type="ARBA" id="ARBA00022737"/>
    </source>
</evidence>
<evidence type="ECO:0000256" key="2">
    <source>
        <dbReference type="ARBA" id="ARBA00022574"/>
    </source>
</evidence>
<dbReference type="Pfam" id="PF00400">
    <property type="entry name" value="WD40"/>
    <property type="match status" value="4"/>
</dbReference>
<dbReference type="SUPFAM" id="SSF50978">
    <property type="entry name" value="WD40 repeat-like"/>
    <property type="match status" value="1"/>
</dbReference>
<evidence type="ECO:0000256" key="1">
    <source>
        <dbReference type="ARBA" id="ARBA00004906"/>
    </source>
</evidence>
<dbReference type="PROSITE" id="PS50294">
    <property type="entry name" value="WD_REPEATS_REGION"/>
    <property type="match status" value="2"/>
</dbReference>
<dbReference type="AlphaFoldDB" id="A0AAU9JLF4"/>
<reference evidence="7" key="1">
    <citation type="submission" date="2021-09" db="EMBL/GenBank/DDBJ databases">
        <authorList>
            <consortium name="AG Swart"/>
            <person name="Singh M."/>
            <person name="Singh A."/>
            <person name="Seah K."/>
            <person name="Emmerich C."/>
        </authorList>
    </citation>
    <scope>NUCLEOTIDE SEQUENCE</scope>
    <source>
        <strain evidence="7">ATCC30299</strain>
    </source>
</reference>
<comment type="caution">
    <text evidence="7">The sequence shown here is derived from an EMBL/GenBank/DDBJ whole genome shotgun (WGS) entry which is preliminary data.</text>
</comment>
<sequence length="395" mass="44326">MEINTIAEYRKKYHEKLNEGISDLHKIAEIPTTSPSYTVKYSHGDQTMLAASDESGEVYIISIAGDSSVSISSQFRAHHNSIFDTSWSFDDTKLLTASGDLTGMVWDLERKESETLVGHGGSIKCIKSVPNTREVYATAARDGFIYFWDARCPGKINENRTEHEPVGFITGKHKETGKKNRIQQGSTIGFTGIEFLGNHLIASVEQNEASVKIWDIRKIMGGKGNKKKPVNYAAKIDPWTWRRTQMSHDISTKIYGQDFYKTYDLFNKEEQNRELSVGNSWISLSPNGVSLMVSSLKNVVYVYKNLNTLDIEPPIQLIGHRASFYVKGCFSSQSTHVVSGSLDGPMFIWDTEKPDEPWRVITGHVTETNSVDWSSGSSLFLASTSDDCCVNIWDF</sequence>
<dbReference type="InterPro" id="IPR036322">
    <property type="entry name" value="WD40_repeat_dom_sf"/>
</dbReference>
<protein>
    <recommendedName>
        <fullName evidence="9">WD40 repeat-like protein</fullName>
    </recommendedName>
</protein>
<organism evidence="7 8">
    <name type="scientific">Blepharisma stoltei</name>
    <dbReference type="NCBI Taxonomy" id="1481888"/>
    <lineage>
        <taxon>Eukaryota</taxon>
        <taxon>Sar</taxon>
        <taxon>Alveolata</taxon>
        <taxon>Ciliophora</taxon>
        <taxon>Postciliodesmatophora</taxon>
        <taxon>Heterotrichea</taxon>
        <taxon>Heterotrichida</taxon>
        <taxon>Blepharismidae</taxon>
        <taxon>Blepharisma</taxon>
    </lineage>
</organism>
<dbReference type="InterPro" id="IPR001680">
    <property type="entry name" value="WD40_rpt"/>
</dbReference>
<evidence type="ECO:0000256" key="6">
    <source>
        <dbReference type="PROSITE-ProRule" id="PRU00221"/>
    </source>
</evidence>
<dbReference type="SMART" id="SM00320">
    <property type="entry name" value="WD40"/>
    <property type="match status" value="6"/>
</dbReference>
<feature type="repeat" description="WD" evidence="6">
    <location>
        <begin position="361"/>
        <end position="395"/>
    </location>
</feature>
<dbReference type="InterPro" id="IPR019775">
    <property type="entry name" value="WD40_repeat_CS"/>
</dbReference>
<dbReference type="GO" id="GO:0043161">
    <property type="term" value="P:proteasome-mediated ubiquitin-dependent protein catabolic process"/>
    <property type="evidence" value="ECO:0007669"/>
    <property type="project" value="TreeGrafter"/>
</dbReference>
<feature type="repeat" description="WD" evidence="6">
    <location>
        <begin position="75"/>
        <end position="116"/>
    </location>
</feature>
<dbReference type="Gene3D" id="2.130.10.10">
    <property type="entry name" value="YVTN repeat-like/Quinoprotein amine dehydrogenase"/>
    <property type="match status" value="2"/>
</dbReference>
<comment type="pathway">
    <text evidence="1">Protein modification; protein ubiquitination.</text>
</comment>
<dbReference type="GO" id="GO:0005634">
    <property type="term" value="C:nucleus"/>
    <property type="evidence" value="ECO:0007669"/>
    <property type="project" value="TreeGrafter"/>
</dbReference>
<keyword evidence="2 6" id="KW-0853">WD repeat</keyword>
<gene>
    <name evidence="7" type="ORF">BSTOLATCC_MIC38601</name>
</gene>
<keyword evidence="4" id="KW-0833">Ubl conjugation pathway</keyword>
<dbReference type="PROSITE" id="PS50082">
    <property type="entry name" value="WD_REPEATS_2"/>
    <property type="match status" value="3"/>
</dbReference>
<comment type="similarity">
    <text evidence="5">Belongs to the WD repeat cdt2 family.</text>
</comment>
<dbReference type="EMBL" id="CAJZBQ010000038">
    <property type="protein sequence ID" value="CAG9325339.1"/>
    <property type="molecule type" value="Genomic_DNA"/>
</dbReference>
<name>A0AAU9JLF4_9CILI</name>
<evidence type="ECO:0000256" key="5">
    <source>
        <dbReference type="ARBA" id="ARBA00038344"/>
    </source>
</evidence>
<keyword evidence="3" id="KW-0677">Repeat</keyword>
<evidence type="ECO:0008006" key="9">
    <source>
        <dbReference type="Google" id="ProtNLM"/>
    </source>
</evidence>
<evidence type="ECO:0000313" key="8">
    <source>
        <dbReference type="Proteomes" id="UP001162131"/>
    </source>
</evidence>
<evidence type="ECO:0000256" key="4">
    <source>
        <dbReference type="ARBA" id="ARBA00022786"/>
    </source>
</evidence>
<proteinExistence type="inferred from homology"/>
<dbReference type="PANTHER" id="PTHR22852:SF0">
    <property type="entry name" value="DENTICLELESS PROTEIN HOMOLOG"/>
    <property type="match status" value="1"/>
</dbReference>
<keyword evidence="8" id="KW-1185">Reference proteome</keyword>
<dbReference type="PROSITE" id="PS00678">
    <property type="entry name" value="WD_REPEATS_1"/>
    <property type="match status" value="1"/>
</dbReference>
<accession>A0AAU9JLF4</accession>
<dbReference type="InterPro" id="IPR015943">
    <property type="entry name" value="WD40/YVTN_repeat-like_dom_sf"/>
</dbReference>
<dbReference type="Proteomes" id="UP001162131">
    <property type="component" value="Unassembled WGS sequence"/>
</dbReference>
<dbReference type="GO" id="GO:0030674">
    <property type="term" value="F:protein-macromolecule adaptor activity"/>
    <property type="evidence" value="ECO:0007669"/>
    <property type="project" value="TreeGrafter"/>
</dbReference>
<feature type="repeat" description="WD" evidence="6">
    <location>
        <begin position="116"/>
        <end position="149"/>
    </location>
</feature>